<protein>
    <submittedName>
        <fullName evidence="1">Uncharacterized protein</fullName>
    </submittedName>
</protein>
<comment type="caution">
    <text evidence="1">The sequence shown here is derived from an EMBL/GenBank/DDBJ whole genome shotgun (WGS) entry which is preliminary data.</text>
</comment>
<evidence type="ECO:0000313" key="2">
    <source>
        <dbReference type="Proteomes" id="UP000257109"/>
    </source>
</evidence>
<organism evidence="1 2">
    <name type="scientific">Mucuna pruriens</name>
    <name type="common">Velvet bean</name>
    <name type="synonym">Dolichos pruriens</name>
    <dbReference type="NCBI Taxonomy" id="157652"/>
    <lineage>
        <taxon>Eukaryota</taxon>
        <taxon>Viridiplantae</taxon>
        <taxon>Streptophyta</taxon>
        <taxon>Embryophyta</taxon>
        <taxon>Tracheophyta</taxon>
        <taxon>Spermatophyta</taxon>
        <taxon>Magnoliopsida</taxon>
        <taxon>eudicotyledons</taxon>
        <taxon>Gunneridae</taxon>
        <taxon>Pentapetalae</taxon>
        <taxon>rosids</taxon>
        <taxon>fabids</taxon>
        <taxon>Fabales</taxon>
        <taxon>Fabaceae</taxon>
        <taxon>Papilionoideae</taxon>
        <taxon>50 kb inversion clade</taxon>
        <taxon>NPAAA clade</taxon>
        <taxon>indigoferoid/millettioid clade</taxon>
        <taxon>Phaseoleae</taxon>
        <taxon>Mucuna</taxon>
    </lineage>
</organism>
<evidence type="ECO:0000313" key="1">
    <source>
        <dbReference type="EMBL" id="RDX63344.1"/>
    </source>
</evidence>
<accession>A0A371EBG9</accession>
<feature type="non-terminal residue" evidence="1">
    <location>
        <position position="1"/>
    </location>
</feature>
<dbReference type="AlphaFoldDB" id="A0A371EBG9"/>
<proteinExistence type="predicted"/>
<dbReference type="EMBL" id="QJKJ01014951">
    <property type="protein sequence ID" value="RDX63344.1"/>
    <property type="molecule type" value="Genomic_DNA"/>
</dbReference>
<gene>
    <name evidence="1" type="ORF">CR513_58241</name>
</gene>
<sequence>MEGSYRDNHLLYGFESSASGVRLYVLDTHFRPTLKRERGKREKDKKQTEEAWIGRTHAPRIYADGGGGMCQVLTSEGSHTKTVILQASRNVEATFCRDGQNQGRSSHHRIKCKGRCINGGKPLRGHHDINELGEISMH</sequence>
<keyword evidence="2" id="KW-1185">Reference proteome</keyword>
<reference evidence="1" key="1">
    <citation type="submission" date="2018-05" db="EMBL/GenBank/DDBJ databases">
        <title>Draft genome of Mucuna pruriens seed.</title>
        <authorList>
            <person name="Nnadi N.E."/>
            <person name="Vos R."/>
            <person name="Hasami M.H."/>
            <person name="Devisetty U.K."/>
            <person name="Aguiy J.C."/>
        </authorList>
    </citation>
    <scope>NUCLEOTIDE SEQUENCE [LARGE SCALE GENOMIC DNA]</scope>
    <source>
        <strain evidence="1">JCA_2017</strain>
    </source>
</reference>
<dbReference type="Proteomes" id="UP000257109">
    <property type="component" value="Unassembled WGS sequence"/>
</dbReference>
<name>A0A371EBG9_MUCPR</name>